<feature type="binding site" evidence="3">
    <location>
        <position position="126"/>
    </location>
    <ligand>
        <name>L-glutamate</name>
        <dbReference type="ChEBI" id="CHEBI:29985"/>
    </ligand>
</feature>
<dbReference type="AlphaFoldDB" id="A0A6J2TXF4"/>
<keyword evidence="1" id="KW-1202">Platelet aggregation activating toxin</keyword>
<dbReference type="Proteomes" id="UP000504634">
    <property type="component" value="Unplaced"/>
</dbReference>
<dbReference type="Pfam" id="PF01019">
    <property type="entry name" value="G_glu_transpept"/>
    <property type="match status" value="1"/>
</dbReference>
<dbReference type="GO" id="GO:0005886">
    <property type="term" value="C:plasma membrane"/>
    <property type="evidence" value="ECO:0007669"/>
    <property type="project" value="TreeGrafter"/>
</dbReference>
<protein>
    <submittedName>
        <fullName evidence="5">Glutathione hydrolase 1 proenzyme</fullName>
    </submittedName>
</protein>
<organism evidence="4 5">
    <name type="scientific">Drosophila lebanonensis</name>
    <name type="common">Fruit fly</name>
    <name type="synonym">Scaptodrosophila lebanonensis</name>
    <dbReference type="NCBI Taxonomy" id="7225"/>
    <lineage>
        <taxon>Eukaryota</taxon>
        <taxon>Metazoa</taxon>
        <taxon>Ecdysozoa</taxon>
        <taxon>Arthropoda</taxon>
        <taxon>Hexapoda</taxon>
        <taxon>Insecta</taxon>
        <taxon>Pterygota</taxon>
        <taxon>Neoptera</taxon>
        <taxon>Endopterygota</taxon>
        <taxon>Diptera</taxon>
        <taxon>Brachycera</taxon>
        <taxon>Muscomorpha</taxon>
        <taxon>Ephydroidea</taxon>
        <taxon>Drosophilidae</taxon>
        <taxon>Scaptodrosophila</taxon>
    </lineage>
</organism>
<evidence type="ECO:0000256" key="2">
    <source>
        <dbReference type="PIRSR" id="PIRSR600101-1"/>
    </source>
</evidence>
<dbReference type="InterPro" id="IPR043138">
    <property type="entry name" value="GGT_lsub"/>
</dbReference>
<feature type="binding site" evidence="3">
    <location>
        <position position="497"/>
    </location>
    <ligand>
        <name>L-glutamate</name>
        <dbReference type="ChEBI" id="CHEBI:29985"/>
    </ligand>
</feature>
<dbReference type="GO" id="GO:0006751">
    <property type="term" value="P:glutathione catabolic process"/>
    <property type="evidence" value="ECO:0007669"/>
    <property type="project" value="InterPro"/>
</dbReference>
<evidence type="ECO:0000313" key="5">
    <source>
        <dbReference type="RefSeq" id="XP_030379577.1"/>
    </source>
</evidence>
<dbReference type="InterPro" id="IPR043137">
    <property type="entry name" value="GGT_ssub_C"/>
</dbReference>
<feature type="binding site" evidence="3">
    <location>
        <position position="444"/>
    </location>
    <ligand>
        <name>L-glutamate</name>
        <dbReference type="ChEBI" id="CHEBI:29985"/>
    </ligand>
</feature>
<evidence type="ECO:0000256" key="1">
    <source>
        <dbReference type="ARBA" id="ARBA00084097"/>
    </source>
</evidence>
<feature type="active site" description="Nucleophile" evidence="2">
    <location>
        <position position="403"/>
    </location>
</feature>
<sequence>MYLKIIIKSMLCAVFAFLLTFYLRRAREKYAQTVLQQHRPPNPEEPLPPSYSPLLAFPQAAICSDNNACSIIARKILERGGSVVDSALSSLLCNGLLGMQSMGLGGGMLMNIYIHNERRSYSILSREISPMSLHAANFTVFRNEDHLKQSSWSIAVPTELMGYALAHERFGKLPWREIVEPTIEICRKGYRLYKHQYDALLINEEMVRSDTLLSQLFVKPSTGEFWNIGTHLYPPEQLCDTYAHIAKEGPRSFYKGSLGKMVHDDLLEMKSVITENDLNAAHARLRESIVVPLDEYDLHLTPLPGSGYVLGFIMNILLQYRKEFQQKRHLGPLEIHRIVEAMKFGFVKRWQLDESVDEGLLDNMTSSAYAEEIAKLIDDSRTFDEPMNYGATSEVHSRPEYGTSHISVLSKDDAVSVTSSINFYFGSGRMGKRTGVLFNNAMTDFSIERLKNHFNLPFVPNKNMITAGATPMSSMTPVIVTERSTGKVRLVVGAAGGTKIISSLVPVLIRTLWQQVNIKGAIDAYRVHHQMLPNVLEYEYGLLQSHLVELESKGHQCQRYLNRGSVICGIEQTNETIFVNSDFRKMGGVTGY</sequence>
<accession>A0A6J2TXF4</accession>
<dbReference type="FunFam" id="1.10.246.130:FF:000001">
    <property type="entry name" value="Gamma-glutamyltransferase 5 isoform 1"/>
    <property type="match status" value="1"/>
</dbReference>
<dbReference type="GeneID" id="115627856"/>
<dbReference type="PANTHER" id="PTHR11686">
    <property type="entry name" value="GAMMA GLUTAMYL TRANSPEPTIDASE"/>
    <property type="match status" value="1"/>
</dbReference>
<dbReference type="RefSeq" id="XP_030379577.1">
    <property type="nucleotide sequence ID" value="XM_030523717.1"/>
</dbReference>
<keyword evidence="1" id="KW-1199">Hemostasis impairing toxin</keyword>
<name>A0A6J2TXF4_DROLE</name>
<dbReference type="Gene3D" id="3.60.20.40">
    <property type="match status" value="1"/>
</dbReference>
<dbReference type="InterPro" id="IPR000101">
    <property type="entry name" value="GGT_peptidase"/>
</dbReference>
<proteinExistence type="predicted"/>
<feature type="binding site" evidence="3">
    <location>
        <begin position="473"/>
        <end position="474"/>
    </location>
    <ligand>
        <name>L-glutamate</name>
        <dbReference type="ChEBI" id="CHEBI:29985"/>
    </ligand>
</feature>
<dbReference type="FunFam" id="3.60.20.40:FF:000001">
    <property type="entry name" value="Gamma-glutamyltranspeptidase 1"/>
    <property type="match status" value="1"/>
</dbReference>
<dbReference type="PRINTS" id="PR01210">
    <property type="entry name" value="GGTRANSPTASE"/>
</dbReference>
<reference evidence="5" key="1">
    <citation type="submission" date="2025-08" db="UniProtKB">
        <authorList>
            <consortium name="RefSeq"/>
        </authorList>
    </citation>
    <scope>IDENTIFICATION</scope>
    <source>
        <strain evidence="5">11010-0011.00</strain>
        <tissue evidence="5">Whole body</tissue>
    </source>
</reference>
<feature type="binding site" evidence="3">
    <location>
        <begin position="420"/>
        <end position="422"/>
    </location>
    <ligand>
        <name>L-glutamate</name>
        <dbReference type="ChEBI" id="CHEBI:29985"/>
    </ligand>
</feature>
<dbReference type="OrthoDB" id="1081007at2759"/>
<dbReference type="GO" id="GO:0036374">
    <property type="term" value="F:glutathione hydrolase activity"/>
    <property type="evidence" value="ECO:0007669"/>
    <property type="project" value="InterPro"/>
</dbReference>
<dbReference type="PANTHER" id="PTHR11686:SF9">
    <property type="entry name" value="RE13973P"/>
    <property type="match status" value="1"/>
</dbReference>
<evidence type="ECO:0000313" key="4">
    <source>
        <dbReference type="Proteomes" id="UP000504634"/>
    </source>
</evidence>
<keyword evidence="5" id="KW-0378">Hydrolase</keyword>
<evidence type="ECO:0000256" key="3">
    <source>
        <dbReference type="PIRSR" id="PIRSR600101-2"/>
    </source>
</evidence>
<dbReference type="SUPFAM" id="SSF56235">
    <property type="entry name" value="N-terminal nucleophile aminohydrolases (Ntn hydrolases)"/>
    <property type="match status" value="1"/>
</dbReference>
<dbReference type="Gene3D" id="1.10.246.130">
    <property type="match status" value="1"/>
</dbReference>
<keyword evidence="1" id="KW-0800">Toxin</keyword>
<keyword evidence="4" id="KW-1185">Reference proteome</keyword>
<gene>
    <name evidence="5" type="primary">LOC115627856</name>
</gene>
<dbReference type="InterPro" id="IPR029055">
    <property type="entry name" value="Ntn_hydrolases_N"/>
</dbReference>